<dbReference type="InterPro" id="IPR001245">
    <property type="entry name" value="Ser-Thr/Tyr_kinase_cat_dom"/>
</dbReference>
<evidence type="ECO:0000256" key="10">
    <source>
        <dbReference type="ARBA" id="ARBA00022692"/>
    </source>
</evidence>
<feature type="domain" description="Protein kinase" evidence="28">
    <location>
        <begin position="355"/>
        <end position="654"/>
    </location>
</feature>
<evidence type="ECO:0000256" key="8">
    <source>
        <dbReference type="ARBA" id="ARBA00022614"/>
    </source>
</evidence>
<dbReference type="FunFam" id="3.30.200.20:FF:000432">
    <property type="entry name" value="LRR receptor-like serine/threonine-protein kinase EFR"/>
    <property type="match status" value="1"/>
</dbReference>
<evidence type="ECO:0000256" key="20">
    <source>
        <dbReference type="ARBA" id="ARBA00047899"/>
    </source>
</evidence>
<feature type="binding site" evidence="25">
    <location>
        <position position="384"/>
    </location>
    <ligand>
        <name>ATP</name>
        <dbReference type="ChEBI" id="CHEBI:30616"/>
    </ligand>
</feature>
<dbReference type="InterPro" id="IPR013210">
    <property type="entry name" value="LRR_N_plant-typ"/>
</dbReference>
<keyword evidence="7" id="KW-0597">Phosphoprotein</keyword>
<dbReference type="PRINTS" id="PR00019">
    <property type="entry name" value="LEURICHRPT"/>
</dbReference>
<dbReference type="OrthoDB" id="676979at2759"/>
<feature type="chain" id="PRO_5032319741" description="Receptor kinase-like protein Xa21" evidence="27">
    <location>
        <begin position="21"/>
        <end position="661"/>
    </location>
</feature>
<evidence type="ECO:0000256" key="15">
    <source>
        <dbReference type="ARBA" id="ARBA00022840"/>
    </source>
</evidence>
<dbReference type="InterPro" id="IPR008271">
    <property type="entry name" value="Ser/Thr_kinase_AS"/>
</dbReference>
<dbReference type="AlphaFoldDB" id="A0A811QB95"/>
<dbReference type="InterPro" id="IPR001611">
    <property type="entry name" value="Leu-rich_rpt"/>
</dbReference>
<evidence type="ECO:0000256" key="25">
    <source>
        <dbReference type="PROSITE-ProRule" id="PRU10141"/>
    </source>
</evidence>
<dbReference type="PROSITE" id="PS00107">
    <property type="entry name" value="PROTEIN_KINASE_ATP"/>
    <property type="match status" value="1"/>
</dbReference>
<dbReference type="InterPro" id="IPR011009">
    <property type="entry name" value="Kinase-like_dom_sf"/>
</dbReference>
<evidence type="ECO:0000256" key="4">
    <source>
        <dbReference type="ARBA" id="ARBA00012513"/>
    </source>
</evidence>
<dbReference type="PROSITE" id="PS50011">
    <property type="entry name" value="PROTEIN_KINASE_DOM"/>
    <property type="match status" value="1"/>
</dbReference>
<dbReference type="GO" id="GO:0005524">
    <property type="term" value="F:ATP binding"/>
    <property type="evidence" value="ECO:0007669"/>
    <property type="project" value="UniProtKB-UniRule"/>
</dbReference>
<proteinExistence type="inferred from homology"/>
<keyword evidence="15 25" id="KW-0067">ATP-binding</keyword>
<keyword evidence="10 26" id="KW-0812">Transmembrane</keyword>
<dbReference type="Pfam" id="PF07714">
    <property type="entry name" value="PK_Tyr_Ser-Thr"/>
    <property type="match status" value="1"/>
</dbReference>
<evidence type="ECO:0000313" key="29">
    <source>
        <dbReference type="EMBL" id="CAD6257978.1"/>
    </source>
</evidence>
<accession>A0A811QB95</accession>
<evidence type="ECO:0000256" key="27">
    <source>
        <dbReference type="SAM" id="SignalP"/>
    </source>
</evidence>
<dbReference type="SUPFAM" id="SSF56112">
    <property type="entry name" value="Protein kinase-like (PK-like)"/>
    <property type="match status" value="1"/>
</dbReference>
<dbReference type="PANTHER" id="PTHR27008">
    <property type="entry name" value="OS04G0122200 PROTEIN"/>
    <property type="match status" value="1"/>
</dbReference>
<evidence type="ECO:0000259" key="28">
    <source>
        <dbReference type="PROSITE" id="PS50011"/>
    </source>
</evidence>
<keyword evidence="8" id="KW-0433">Leucine-rich repeat</keyword>
<dbReference type="FunFam" id="1.10.510.10:FF:000358">
    <property type="entry name" value="Putative leucine-rich repeat receptor-like serine/threonine-protein kinase"/>
    <property type="match status" value="1"/>
</dbReference>
<comment type="catalytic activity">
    <reaction evidence="21">
        <text>L-seryl-[protein] + ATP = O-phospho-L-seryl-[protein] + ADP + H(+)</text>
        <dbReference type="Rhea" id="RHEA:17989"/>
        <dbReference type="Rhea" id="RHEA-COMP:9863"/>
        <dbReference type="Rhea" id="RHEA-COMP:11604"/>
        <dbReference type="ChEBI" id="CHEBI:15378"/>
        <dbReference type="ChEBI" id="CHEBI:29999"/>
        <dbReference type="ChEBI" id="CHEBI:30616"/>
        <dbReference type="ChEBI" id="CHEBI:83421"/>
        <dbReference type="ChEBI" id="CHEBI:456216"/>
        <dbReference type="EC" id="2.7.11.1"/>
    </reaction>
</comment>
<dbReference type="Pfam" id="PF13855">
    <property type="entry name" value="LRR_8"/>
    <property type="match status" value="1"/>
</dbReference>
<dbReference type="EMBL" id="CAJGYO010000010">
    <property type="protein sequence ID" value="CAD6257978.1"/>
    <property type="molecule type" value="Genomic_DNA"/>
</dbReference>
<name>A0A811QB95_9POAL</name>
<keyword evidence="30" id="KW-1185">Reference proteome</keyword>
<dbReference type="InterPro" id="IPR051809">
    <property type="entry name" value="Plant_receptor-like_S/T_kinase"/>
</dbReference>
<evidence type="ECO:0000256" key="19">
    <source>
        <dbReference type="ARBA" id="ARBA00023180"/>
    </source>
</evidence>
<evidence type="ECO:0000256" key="5">
    <source>
        <dbReference type="ARBA" id="ARBA00022475"/>
    </source>
</evidence>
<dbReference type="GO" id="GO:0005789">
    <property type="term" value="C:endoplasmic reticulum membrane"/>
    <property type="evidence" value="ECO:0007669"/>
    <property type="project" value="UniProtKB-SubCell"/>
</dbReference>
<dbReference type="Gene3D" id="3.30.200.20">
    <property type="entry name" value="Phosphorylase Kinase, domain 1"/>
    <property type="match status" value="1"/>
</dbReference>
<evidence type="ECO:0000256" key="17">
    <source>
        <dbReference type="ARBA" id="ARBA00023136"/>
    </source>
</evidence>
<evidence type="ECO:0000256" key="18">
    <source>
        <dbReference type="ARBA" id="ARBA00023170"/>
    </source>
</evidence>
<dbReference type="InterPro" id="IPR000719">
    <property type="entry name" value="Prot_kinase_dom"/>
</dbReference>
<dbReference type="Pfam" id="PF08263">
    <property type="entry name" value="LRRNT_2"/>
    <property type="match status" value="1"/>
</dbReference>
<keyword evidence="17 26" id="KW-0472">Membrane</keyword>
<evidence type="ECO:0000256" key="6">
    <source>
        <dbReference type="ARBA" id="ARBA00022527"/>
    </source>
</evidence>
<keyword evidence="13 25" id="KW-0547">Nucleotide-binding</keyword>
<evidence type="ECO:0000313" key="30">
    <source>
        <dbReference type="Proteomes" id="UP000604825"/>
    </source>
</evidence>
<feature type="transmembrane region" description="Helical" evidence="26">
    <location>
        <begin position="302"/>
        <end position="322"/>
    </location>
</feature>
<evidence type="ECO:0000256" key="12">
    <source>
        <dbReference type="ARBA" id="ARBA00022737"/>
    </source>
</evidence>
<dbReference type="InterPro" id="IPR017441">
    <property type="entry name" value="Protein_kinase_ATP_BS"/>
</dbReference>
<dbReference type="Gene3D" id="1.10.510.10">
    <property type="entry name" value="Transferase(Phosphotransferase) domain 1"/>
    <property type="match status" value="1"/>
</dbReference>
<evidence type="ECO:0000256" key="23">
    <source>
        <dbReference type="ARBA" id="ARBA00056628"/>
    </source>
</evidence>
<comment type="subcellular location">
    <subcellularLocation>
        <location evidence="1">Cell membrane</location>
        <topology evidence="1">Single-pass membrane protein</topology>
    </subcellularLocation>
    <subcellularLocation>
        <location evidence="2">Endoplasmic reticulum membrane</location>
        <topology evidence="2">Single-pass membrane protein</topology>
    </subcellularLocation>
</comment>
<dbReference type="PROSITE" id="PS51450">
    <property type="entry name" value="LRR"/>
    <property type="match status" value="1"/>
</dbReference>
<comment type="function">
    <text evidence="23">The processed protein kinase Xa21 chain released by protein cleavage after X.oryzae pv. oryzae protein Ax21 detection translocates into the nucleus where it can bind and regulate WRKY62, a transcription factor. Confers resistance to the bacterial pathogen X.oryzae pv. oryzae (Xoo).</text>
</comment>
<evidence type="ECO:0000256" key="3">
    <source>
        <dbReference type="ARBA" id="ARBA00008684"/>
    </source>
</evidence>
<evidence type="ECO:0000256" key="16">
    <source>
        <dbReference type="ARBA" id="ARBA00022989"/>
    </source>
</evidence>
<dbReference type="Gene3D" id="3.80.10.10">
    <property type="entry name" value="Ribonuclease Inhibitor"/>
    <property type="match status" value="2"/>
</dbReference>
<protein>
    <recommendedName>
        <fullName evidence="24">Receptor kinase-like protein Xa21</fullName>
        <ecNumber evidence="4">2.7.11.1</ecNumber>
    </recommendedName>
</protein>
<dbReference type="SMART" id="SM00220">
    <property type="entry name" value="S_TKc"/>
    <property type="match status" value="1"/>
</dbReference>
<comment type="similarity">
    <text evidence="3">Belongs to the protein kinase superfamily. Ser/Thr protein kinase family.</text>
</comment>
<dbReference type="EC" id="2.7.11.1" evidence="4"/>
<dbReference type="InterPro" id="IPR032675">
    <property type="entry name" value="LRR_dom_sf"/>
</dbReference>
<gene>
    <name evidence="29" type="ORF">NCGR_LOCUS41461</name>
</gene>
<dbReference type="Proteomes" id="UP000604825">
    <property type="component" value="Unassembled WGS sequence"/>
</dbReference>
<keyword evidence="18" id="KW-0675">Receptor</keyword>
<dbReference type="PANTHER" id="PTHR27008:SF537">
    <property type="entry name" value="OS11G0173432 PROTEIN"/>
    <property type="match status" value="1"/>
</dbReference>
<evidence type="ECO:0000256" key="9">
    <source>
        <dbReference type="ARBA" id="ARBA00022679"/>
    </source>
</evidence>
<evidence type="ECO:0000256" key="11">
    <source>
        <dbReference type="ARBA" id="ARBA00022729"/>
    </source>
</evidence>
<dbReference type="Pfam" id="PF00560">
    <property type="entry name" value="LRR_1"/>
    <property type="match status" value="3"/>
</dbReference>
<keyword evidence="16 26" id="KW-1133">Transmembrane helix</keyword>
<evidence type="ECO:0000256" key="24">
    <source>
        <dbReference type="ARBA" id="ARBA00072040"/>
    </source>
</evidence>
<keyword evidence="9" id="KW-0808">Transferase</keyword>
<dbReference type="PROSITE" id="PS00108">
    <property type="entry name" value="PROTEIN_KINASE_ST"/>
    <property type="match status" value="1"/>
</dbReference>
<comment type="catalytic activity">
    <reaction evidence="20">
        <text>L-threonyl-[protein] + ATP = O-phospho-L-threonyl-[protein] + ADP + H(+)</text>
        <dbReference type="Rhea" id="RHEA:46608"/>
        <dbReference type="Rhea" id="RHEA-COMP:11060"/>
        <dbReference type="Rhea" id="RHEA-COMP:11605"/>
        <dbReference type="ChEBI" id="CHEBI:15378"/>
        <dbReference type="ChEBI" id="CHEBI:30013"/>
        <dbReference type="ChEBI" id="CHEBI:30616"/>
        <dbReference type="ChEBI" id="CHEBI:61977"/>
        <dbReference type="ChEBI" id="CHEBI:456216"/>
        <dbReference type="EC" id="2.7.11.1"/>
    </reaction>
</comment>
<evidence type="ECO:0000256" key="1">
    <source>
        <dbReference type="ARBA" id="ARBA00004162"/>
    </source>
</evidence>
<evidence type="ECO:0000256" key="13">
    <source>
        <dbReference type="ARBA" id="ARBA00022741"/>
    </source>
</evidence>
<dbReference type="GO" id="GO:0005886">
    <property type="term" value="C:plasma membrane"/>
    <property type="evidence" value="ECO:0007669"/>
    <property type="project" value="UniProtKB-SubCell"/>
</dbReference>
<keyword evidence="14" id="KW-0418">Kinase</keyword>
<reference evidence="29" key="1">
    <citation type="submission" date="2020-10" db="EMBL/GenBank/DDBJ databases">
        <authorList>
            <person name="Han B."/>
            <person name="Lu T."/>
            <person name="Zhao Q."/>
            <person name="Huang X."/>
            <person name="Zhao Y."/>
        </authorList>
    </citation>
    <scope>NUCLEOTIDE SEQUENCE</scope>
</reference>
<comment type="function">
    <text evidence="22">Receptor kinase that detects X.oryzae pv. oryzae protein Ax21 to promote innate immunity. Following X.oryzae pv. oryzae protein Ax21 detection, undergoes cleavage, releasing the processed protein kinase Xa21 chain.</text>
</comment>
<organism evidence="29 30">
    <name type="scientific">Miscanthus lutarioriparius</name>
    <dbReference type="NCBI Taxonomy" id="422564"/>
    <lineage>
        <taxon>Eukaryota</taxon>
        <taxon>Viridiplantae</taxon>
        <taxon>Streptophyta</taxon>
        <taxon>Embryophyta</taxon>
        <taxon>Tracheophyta</taxon>
        <taxon>Spermatophyta</taxon>
        <taxon>Magnoliopsida</taxon>
        <taxon>Liliopsida</taxon>
        <taxon>Poales</taxon>
        <taxon>Poaceae</taxon>
        <taxon>PACMAD clade</taxon>
        <taxon>Panicoideae</taxon>
        <taxon>Andropogonodae</taxon>
        <taxon>Andropogoneae</taxon>
        <taxon>Saccharinae</taxon>
        <taxon>Miscanthus</taxon>
    </lineage>
</organism>
<keyword evidence="19" id="KW-0325">Glycoprotein</keyword>
<sequence>MKAAATGQLLLVLMVCSLHAVTCTTTPGDLADRLSLLEFKKAISLDPQQALASWNDSTHFCSWEGFPDLPLGLKQLDLGSNNLSGTIPFSLANITTLKGLGFNFNNIEGNFPHEFAKFLEIQILIASGNHLLEGHVPTSLGNLSVGLQTLLLGNNQLSGGFPSGIANLHNLMWLVLSGNQFTGEVPEWLGTLNSLQNSFGGSIPITIGNISGLQVLNLSHNNLTGSIPMSLSNLRYLKQLDLSFNNISGEVPLKGIFSNVTAVRIDGNPGLCGGPLELHQLACHVTPINSSKQRRHSIVQKVVIPLSSILLVAIVITVMLVWRGKQKRNILSLPSYGSKFPKVSYNDLARATCGFSASNLIGKGRYSSVYKGELFQGRTLVAIKVFRLETGGAQQSFIAECNALRKLRHRNLVPIVTACSSIDSSGNDFKALVYEFMAQGDLHELLHSTKCDGNTSTQIHVTMAQRLSIAVDVADALEYLHHGNQGTIVHCDLKPSNILLDDNMTEHVGDFGLARFKVDSAAASSTHSISTSAAIMGPECATGGAVSSAGDVYSFGIVLLELFLRRMPTDEMFDGGMNITKFVEMNFPDMIPHIIDPQLLEEQQDLSQETSFAMKEKSLECLLSVLNIGLLCTKTSPNERICMQEVAARLHETKKAYPREN</sequence>
<comment type="caution">
    <text evidence="29">The sequence shown here is derived from an EMBL/GenBank/DDBJ whole genome shotgun (WGS) entry which is preliminary data.</text>
</comment>
<evidence type="ECO:0000256" key="21">
    <source>
        <dbReference type="ARBA" id="ARBA00048679"/>
    </source>
</evidence>
<dbReference type="GO" id="GO:0004674">
    <property type="term" value="F:protein serine/threonine kinase activity"/>
    <property type="evidence" value="ECO:0007669"/>
    <property type="project" value="UniProtKB-KW"/>
</dbReference>
<evidence type="ECO:0000256" key="26">
    <source>
        <dbReference type="SAM" id="Phobius"/>
    </source>
</evidence>
<evidence type="ECO:0000256" key="2">
    <source>
        <dbReference type="ARBA" id="ARBA00004389"/>
    </source>
</evidence>
<keyword evidence="12" id="KW-0677">Repeat</keyword>
<keyword evidence="6" id="KW-0723">Serine/threonine-protein kinase</keyword>
<evidence type="ECO:0000256" key="14">
    <source>
        <dbReference type="ARBA" id="ARBA00022777"/>
    </source>
</evidence>
<keyword evidence="11 27" id="KW-0732">Signal</keyword>
<dbReference type="SUPFAM" id="SSF52058">
    <property type="entry name" value="L domain-like"/>
    <property type="match status" value="1"/>
</dbReference>
<evidence type="ECO:0000256" key="22">
    <source>
        <dbReference type="ARBA" id="ARBA00054320"/>
    </source>
</evidence>
<feature type="signal peptide" evidence="27">
    <location>
        <begin position="1"/>
        <end position="20"/>
    </location>
</feature>
<keyword evidence="5" id="KW-1003">Cell membrane</keyword>
<evidence type="ECO:0000256" key="7">
    <source>
        <dbReference type="ARBA" id="ARBA00022553"/>
    </source>
</evidence>